<protein>
    <submittedName>
        <fullName evidence="2">Uncharacterized protein</fullName>
    </submittedName>
</protein>
<feature type="non-terminal residue" evidence="2">
    <location>
        <position position="72"/>
    </location>
</feature>
<feature type="compositionally biased region" description="Low complexity" evidence="1">
    <location>
        <begin position="44"/>
        <end position="54"/>
    </location>
</feature>
<accession>A0A392S8R5</accession>
<comment type="caution">
    <text evidence="2">The sequence shown here is derived from an EMBL/GenBank/DDBJ whole genome shotgun (WGS) entry which is preliminary data.</text>
</comment>
<evidence type="ECO:0000313" key="3">
    <source>
        <dbReference type="Proteomes" id="UP000265520"/>
    </source>
</evidence>
<dbReference type="EMBL" id="LXQA010328555">
    <property type="protein sequence ID" value="MCI44285.1"/>
    <property type="molecule type" value="Genomic_DNA"/>
</dbReference>
<dbReference type="Proteomes" id="UP000265520">
    <property type="component" value="Unassembled WGS sequence"/>
</dbReference>
<sequence>MHHEQSNLEQDQVVTATYLDIGSAKKNREVRSDTPPTPHPPTPTTVSSTPTHTHAPPPASHPKENISATVLD</sequence>
<proteinExistence type="predicted"/>
<dbReference type="AlphaFoldDB" id="A0A392S8R5"/>
<evidence type="ECO:0000256" key="1">
    <source>
        <dbReference type="SAM" id="MobiDB-lite"/>
    </source>
</evidence>
<evidence type="ECO:0000313" key="2">
    <source>
        <dbReference type="EMBL" id="MCI44285.1"/>
    </source>
</evidence>
<organism evidence="2 3">
    <name type="scientific">Trifolium medium</name>
    <dbReference type="NCBI Taxonomy" id="97028"/>
    <lineage>
        <taxon>Eukaryota</taxon>
        <taxon>Viridiplantae</taxon>
        <taxon>Streptophyta</taxon>
        <taxon>Embryophyta</taxon>
        <taxon>Tracheophyta</taxon>
        <taxon>Spermatophyta</taxon>
        <taxon>Magnoliopsida</taxon>
        <taxon>eudicotyledons</taxon>
        <taxon>Gunneridae</taxon>
        <taxon>Pentapetalae</taxon>
        <taxon>rosids</taxon>
        <taxon>fabids</taxon>
        <taxon>Fabales</taxon>
        <taxon>Fabaceae</taxon>
        <taxon>Papilionoideae</taxon>
        <taxon>50 kb inversion clade</taxon>
        <taxon>NPAAA clade</taxon>
        <taxon>Hologalegina</taxon>
        <taxon>IRL clade</taxon>
        <taxon>Trifolieae</taxon>
        <taxon>Trifolium</taxon>
    </lineage>
</organism>
<feature type="region of interest" description="Disordered" evidence="1">
    <location>
        <begin position="1"/>
        <end position="72"/>
    </location>
</feature>
<reference evidence="2 3" key="1">
    <citation type="journal article" date="2018" name="Front. Plant Sci.">
        <title>Red Clover (Trifolium pratense) and Zigzag Clover (T. medium) - A Picture of Genomic Similarities and Differences.</title>
        <authorList>
            <person name="Dluhosova J."/>
            <person name="Istvanek J."/>
            <person name="Nedelnik J."/>
            <person name="Repkova J."/>
        </authorList>
    </citation>
    <scope>NUCLEOTIDE SEQUENCE [LARGE SCALE GENOMIC DNA]</scope>
    <source>
        <strain evidence="3">cv. 10/8</strain>
        <tissue evidence="2">Leaf</tissue>
    </source>
</reference>
<name>A0A392S8R5_9FABA</name>
<keyword evidence="3" id="KW-1185">Reference proteome</keyword>